<gene>
    <name evidence="5" type="ORF">SU7_3232</name>
</gene>
<comment type="caution">
    <text evidence="5">The sequence shown here is derived from an EMBL/GenBank/DDBJ whole genome shotgun (WGS) entry which is preliminary data.</text>
</comment>
<feature type="region of interest" description="Disordered" evidence="3">
    <location>
        <begin position="11"/>
        <end position="47"/>
    </location>
</feature>
<dbReference type="AlphaFoldDB" id="J8PZ42"/>
<dbReference type="Pfam" id="PF00009">
    <property type="entry name" value="GTP_EFTU"/>
    <property type="match status" value="1"/>
</dbReference>
<dbReference type="GO" id="GO:0003924">
    <property type="term" value="F:GTPase activity"/>
    <property type="evidence" value="ECO:0007669"/>
    <property type="project" value="InterPro"/>
</dbReference>
<dbReference type="EMBL" id="ALIE01000182">
    <property type="protein sequence ID" value="EJS41691.1"/>
    <property type="molecule type" value="Genomic_DNA"/>
</dbReference>
<dbReference type="GO" id="GO:0005525">
    <property type="term" value="F:GTP binding"/>
    <property type="evidence" value="ECO:0007669"/>
    <property type="project" value="UniProtKB-KW"/>
</dbReference>
<protein>
    <submittedName>
        <fullName evidence="5">Ski7p</fullName>
    </submittedName>
</protein>
<feature type="compositionally biased region" description="Basic and acidic residues" evidence="3">
    <location>
        <begin position="35"/>
        <end position="47"/>
    </location>
</feature>
<dbReference type="InterPro" id="IPR054119">
    <property type="entry name" value="Ski7_2nd"/>
</dbReference>
<dbReference type="HOGENOM" id="CLU_374747_0_0_1"/>
<feature type="compositionally biased region" description="Polar residues" evidence="3">
    <location>
        <begin position="17"/>
        <end position="30"/>
    </location>
</feature>
<keyword evidence="2" id="KW-0342">GTP-binding</keyword>
<evidence type="ECO:0000313" key="6">
    <source>
        <dbReference type="Proteomes" id="UP000006968"/>
    </source>
</evidence>
<dbReference type="PROSITE" id="PS51722">
    <property type="entry name" value="G_TR_2"/>
    <property type="match status" value="1"/>
</dbReference>
<keyword evidence="6" id="KW-1185">Reference proteome</keyword>
<dbReference type="Proteomes" id="UP000006968">
    <property type="component" value="Chromosome XV"/>
</dbReference>
<dbReference type="Pfam" id="PF21921">
    <property type="entry name" value="Ski7_2nd"/>
    <property type="match status" value="1"/>
</dbReference>
<dbReference type="InterPro" id="IPR054118">
    <property type="entry name" value="Ski7_3rd"/>
</dbReference>
<dbReference type="InterPro" id="IPR050100">
    <property type="entry name" value="TRAFAC_GTPase_members"/>
</dbReference>
<evidence type="ECO:0000256" key="3">
    <source>
        <dbReference type="SAM" id="MobiDB-lite"/>
    </source>
</evidence>
<sequence length="741" mass="83048">MSLLEQLARKRLEKSKGPSSTVQSQTTSKGASLLERLHKNREVKDANGEYKKKDLRTLLSKDKIKKIDGAPNQHTFTLSSKLSALKKSNSDLDTKGKSAVSETTECQSSAKRKPSNVVLSYEDSWNVINEINCFCSLKGNVQINQTDDFTFTKFLVNRKTGTPERPPSYFSLEKQYDELFTVFQPSSLPKTSRDKAIENFSNPSPDDVIESAQLNAFNENLANLNFKSVSNAKKSKPVDLQTPPTVSIDINSFIATHPLNLTCLFFGNANSGKSTLLGHILYELNEISMSSIREIEKKINSLDSPGSNHFKIILDNTKIERENGFSMFKKTVQINNDLLPSSTSLTLIDTPGNTKYFNKETLNSVLTFNPDVFTLVIDCNYDSWEKSLHGPNNQIYEVLRIISYLNENSPYKKQLIVILNKADLISWDKQRLEMIQSELNYALTEIFQWEESQLRFIPCSGLSGSNLNSAGGVVSKSKYKSEFDSINDVPEWYQGPTLLSHLYSLMDANMNKIEITLDEPFIGIILQSNALQRIAENSCMVLKVLVKSGYIQSGQTIEIHTQREKISYYGIITKMTKPKLTSKPNSKNHTPVGVHSDILEVFVKIHLTEDLEEKQVHIMKNDLMISSRKANTLSPNLPNASKLMSLRSIKLAIQTCMLNDSVSLGSDLVLYHDLTYITVNLVKIFGTNATAINSNQSLTVEIEIVEPSFALNVIDSEFVTNNIILTSTDHRVVAVGKIACQ</sequence>
<evidence type="ECO:0000256" key="1">
    <source>
        <dbReference type="ARBA" id="ARBA00022741"/>
    </source>
</evidence>
<dbReference type="SUPFAM" id="SSF52540">
    <property type="entry name" value="P-loop containing nucleoside triphosphate hydrolases"/>
    <property type="match status" value="1"/>
</dbReference>
<evidence type="ECO:0000313" key="5">
    <source>
        <dbReference type="EMBL" id="EJS41691.1"/>
    </source>
</evidence>
<dbReference type="Pfam" id="PF21920">
    <property type="entry name" value="Ski7_3rd"/>
    <property type="match status" value="1"/>
</dbReference>
<accession>J8PZ42</accession>
<proteinExistence type="predicted"/>
<evidence type="ECO:0000256" key="2">
    <source>
        <dbReference type="ARBA" id="ARBA00023134"/>
    </source>
</evidence>
<feature type="domain" description="Tr-type G" evidence="4">
    <location>
        <begin position="258"/>
        <end position="497"/>
    </location>
</feature>
<keyword evidence="1" id="KW-0547">Nucleotide-binding</keyword>
<dbReference type="InterPro" id="IPR000795">
    <property type="entry name" value="T_Tr_GTP-bd_dom"/>
</dbReference>
<reference evidence="5 6" key="1">
    <citation type="journal article" date="2013" name="BMC Genomics">
        <title>High quality de novo sequencing and assembly of the Saccharomyces arboricolus genome.</title>
        <authorList>
            <person name="Liti G."/>
            <person name="Nguyen Ba A.N."/>
            <person name="Blythe M."/>
            <person name="Mueller C.A."/>
            <person name="Bergstroem A."/>
            <person name="Cubillos F.A."/>
            <person name="Dafhnis-Calas F."/>
            <person name="Khoshraftar S."/>
            <person name="Malla S."/>
            <person name="Mehta N."/>
            <person name="Siow C.C."/>
            <person name="Warringer J."/>
            <person name="Moses A.M."/>
            <person name="Louis E.J."/>
            <person name="Nieduszynski C.A."/>
        </authorList>
    </citation>
    <scope>NUCLEOTIDE SEQUENCE [LARGE SCALE GENOMIC DNA]</scope>
    <source>
        <strain evidence="6">H-6 / AS 2.3317 / CBS 10644</strain>
    </source>
</reference>
<dbReference type="Gene3D" id="3.40.50.300">
    <property type="entry name" value="P-loop containing nucleotide triphosphate hydrolases"/>
    <property type="match status" value="1"/>
</dbReference>
<dbReference type="OrthoDB" id="4062552at2759"/>
<name>J8PZ42_SACAR</name>
<evidence type="ECO:0000259" key="4">
    <source>
        <dbReference type="PROSITE" id="PS51722"/>
    </source>
</evidence>
<dbReference type="InterPro" id="IPR027417">
    <property type="entry name" value="P-loop_NTPase"/>
</dbReference>
<dbReference type="PANTHER" id="PTHR23115">
    <property type="entry name" value="TRANSLATION FACTOR"/>
    <property type="match status" value="1"/>
</dbReference>
<organism evidence="5 6">
    <name type="scientific">Saccharomyces arboricola (strain H-6 / AS 2.3317 / CBS 10644)</name>
    <name type="common">Yeast</name>
    <dbReference type="NCBI Taxonomy" id="1160507"/>
    <lineage>
        <taxon>Eukaryota</taxon>
        <taxon>Fungi</taxon>
        <taxon>Dikarya</taxon>
        <taxon>Ascomycota</taxon>
        <taxon>Saccharomycotina</taxon>
        <taxon>Saccharomycetes</taxon>
        <taxon>Saccharomycetales</taxon>
        <taxon>Saccharomycetaceae</taxon>
        <taxon>Saccharomyces</taxon>
    </lineage>
</organism>